<dbReference type="InterPro" id="IPR045746">
    <property type="entry name" value="ACT14924-like_Acyltransf_dom"/>
</dbReference>
<gene>
    <name evidence="12" type="ORF">CWE22_04825</name>
</gene>
<dbReference type="PANTHER" id="PTHR37323">
    <property type="entry name" value="GCN5-RELATED N-ACETYLTRANSFERASE"/>
    <property type="match status" value="1"/>
</dbReference>
<evidence type="ECO:0000259" key="11">
    <source>
        <dbReference type="SMART" id="SM00563"/>
    </source>
</evidence>
<evidence type="ECO:0000256" key="7">
    <source>
        <dbReference type="ARBA" id="ARBA00039058"/>
    </source>
</evidence>
<evidence type="ECO:0000313" key="13">
    <source>
        <dbReference type="Proteomes" id="UP000287766"/>
    </source>
</evidence>
<dbReference type="InterPro" id="IPR016181">
    <property type="entry name" value="Acyl_CoA_acyltransferase"/>
</dbReference>
<dbReference type="PANTHER" id="PTHR37323:SF1">
    <property type="entry name" value="L-ORNITHINE N(ALPHA)-ACYLTRANSFERASE"/>
    <property type="match status" value="1"/>
</dbReference>
<dbReference type="SUPFAM" id="SSF55729">
    <property type="entry name" value="Acyl-CoA N-acyltransferases (Nat)"/>
    <property type="match status" value="1"/>
</dbReference>
<evidence type="ECO:0000256" key="5">
    <source>
        <dbReference type="ARBA" id="ARBA00023315"/>
    </source>
</evidence>
<proteinExistence type="inferred from homology"/>
<comment type="function">
    <text evidence="9">Catalyzes the first step in the biosynthesis of ornithine lipids, which are phosphorus-free membrane lipids. Catalyzes the 3-hydroxyacyl-acyl carrier protein-dependent acylation of ornithine to form lyso-ornithine lipid (LOL).</text>
</comment>
<dbReference type="SMART" id="SM00563">
    <property type="entry name" value="PlsC"/>
    <property type="match status" value="1"/>
</dbReference>
<keyword evidence="2" id="KW-0444">Lipid biosynthesis</keyword>
<evidence type="ECO:0000256" key="10">
    <source>
        <dbReference type="ARBA" id="ARBA00047785"/>
    </source>
</evidence>
<comment type="caution">
    <text evidence="12">The sequence shown here is derived from an EMBL/GenBank/DDBJ whole genome shotgun (WGS) entry which is preliminary data.</text>
</comment>
<evidence type="ECO:0000256" key="1">
    <source>
        <dbReference type="ARBA" id="ARBA00005189"/>
    </source>
</evidence>
<evidence type="ECO:0000256" key="6">
    <source>
        <dbReference type="ARBA" id="ARBA00038095"/>
    </source>
</evidence>
<dbReference type="EMBL" id="PIPR01000001">
    <property type="protein sequence ID" value="RUO41491.1"/>
    <property type="molecule type" value="Genomic_DNA"/>
</dbReference>
<sequence length="564" mass="64699">MIHVDQVLRQNLPKVHDNPWLQKPALWLLRGLLHERDIQSFGERYPHVRGLEFVEQVLDYFQFTYTARDSELDNIPREGRVVIIANHPIGSLDGLALLKLISDVRSDVKVLANDLLQAVEPLNDLLVPVPIFHKRTEREPLKRLYQHLENEGALIVFPAGEVSRLRPAGVRDGHWQTGFLRIAQRTQSPLLPIYVKAHNSAWFYGASMLYKPLATALLVQEMFRQQAGHLHFRIGELIPWSTLRHDPAPLAERVRRIRKHLYRIGADKPGLLPTQRPIARAEQRQLLKREIETCERLGETADGKSIYRYRYQGNSAILREIGRLREFAFRAVGEGTGQRRDLDNFDTWYDQLILWDVDELEIAGAYRLVDTNEVIQQRGKEGLYTHTLFDYSDAMQPYFAEGLELGRSFVQPKYWGMRSLDYLWQGIGALLQANPQYRYLFGAVTMSATLPTLAKDALVQFFGEHFPDPEHLAECRTPYHPTGRPLPPATTDYAADFAVLKHTLAHQGAAVPTLYKQYADLCEPNGVRLLGFNVDEDFANAIDGLVMVDLARLKSQKAKRYLKR</sequence>
<dbReference type="Pfam" id="PF19576">
    <property type="entry name" value="Acyltransf_2"/>
    <property type="match status" value="1"/>
</dbReference>
<feature type="domain" description="Phospholipid/glycerol acyltransferase" evidence="11">
    <location>
        <begin position="81"/>
        <end position="198"/>
    </location>
</feature>
<keyword evidence="5" id="KW-0012">Acyltransferase</keyword>
<comment type="similarity">
    <text evidence="6">Belongs to the acetyltransferase family. OlsB subfamily.</text>
</comment>
<dbReference type="RefSeq" id="WP_169930227.1">
    <property type="nucleotide sequence ID" value="NZ_PIPR01000001.1"/>
</dbReference>
<name>A0A7Z6ZUI9_9GAMM</name>
<dbReference type="EC" id="2.3.2.30" evidence="7"/>
<protein>
    <recommendedName>
        <fullName evidence="8">L-ornithine N(alpha)-acyltransferase</fullName>
        <ecNumber evidence="7">2.3.2.30</ecNumber>
    </recommendedName>
</protein>
<dbReference type="InterPro" id="IPR052351">
    <property type="entry name" value="Ornithine_N-alpha-AT"/>
</dbReference>
<keyword evidence="3 12" id="KW-0808">Transferase</keyword>
<dbReference type="CDD" id="cd07986">
    <property type="entry name" value="LPLAT_ACT14924-like"/>
    <property type="match status" value="1"/>
</dbReference>
<dbReference type="Pfam" id="PF13444">
    <property type="entry name" value="Acetyltransf_5"/>
    <property type="match status" value="1"/>
</dbReference>
<comment type="pathway">
    <text evidence="1">Lipid metabolism.</text>
</comment>
<dbReference type="GO" id="GO:0043810">
    <property type="term" value="F:ornithine-acyl [acyl carrier protein] N-acyltransferase activity"/>
    <property type="evidence" value="ECO:0007669"/>
    <property type="project" value="UniProtKB-EC"/>
</dbReference>
<keyword evidence="4" id="KW-0443">Lipid metabolism</keyword>
<evidence type="ECO:0000256" key="9">
    <source>
        <dbReference type="ARBA" id="ARBA00045724"/>
    </source>
</evidence>
<evidence type="ECO:0000313" key="12">
    <source>
        <dbReference type="EMBL" id="RUO41491.1"/>
    </source>
</evidence>
<evidence type="ECO:0000256" key="2">
    <source>
        <dbReference type="ARBA" id="ARBA00022516"/>
    </source>
</evidence>
<dbReference type="GO" id="GO:0006629">
    <property type="term" value="P:lipid metabolic process"/>
    <property type="evidence" value="ECO:0007669"/>
    <property type="project" value="UniProtKB-KW"/>
</dbReference>
<accession>A0A7Z6ZUI9</accession>
<evidence type="ECO:0000256" key="4">
    <source>
        <dbReference type="ARBA" id="ARBA00023098"/>
    </source>
</evidence>
<evidence type="ECO:0000256" key="8">
    <source>
        <dbReference type="ARBA" id="ARBA00039866"/>
    </source>
</evidence>
<comment type="catalytic activity">
    <reaction evidence="10">
        <text>a (3R)-hydroxyacyl-[ACP] + L-ornithine = a lyso-ornithine lipid + holo-[ACP] + H(+)</text>
        <dbReference type="Rhea" id="RHEA:20633"/>
        <dbReference type="Rhea" id="RHEA-COMP:9685"/>
        <dbReference type="Rhea" id="RHEA-COMP:9945"/>
        <dbReference type="ChEBI" id="CHEBI:15378"/>
        <dbReference type="ChEBI" id="CHEBI:46911"/>
        <dbReference type="ChEBI" id="CHEBI:64479"/>
        <dbReference type="ChEBI" id="CHEBI:78827"/>
        <dbReference type="ChEBI" id="CHEBI:138482"/>
        <dbReference type="EC" id="2.3.2.30"/>
    </reaction>
    <physiologicalReaction direction="left-to-right" evidence="10">
        <dbReference type="Rhea" id="RHEA:20634"/>
    </physiologicalReaction>
</comment>
<dbReference type="AlphaFoldDB" id="A0A7Z6ZUI9"/>
<dbReference type="Proteomes" id="UP000287766">
    <property type="component" value="Unassembled WGS sequence"/>
</dbReference>
<evidence type="ECO:0000256" key="3">
    <source>
        <dbReference type="ARBA" id="ARBA00022679"/>
    </source>
</evidence>
<dbReference type="InterPro" id="IPR002123">
    <property type="entry name" value="Plipid/glycerol_acylTrfase"/>
</dbReference>
<keyword evidence="13" id="KW-1185">Reference proteome</keyword>
<reference evidence="13" key="1">
    <citation type="journal article" date="2018" name="Front. Microbiol.">
        <title>Genome-Based Analysis Reveals the Taxonomy and Diversity of the Family Idiomarinaceae.</title>
        <authorList>
            <person name="Liu Y."/>
            <person name="Lai Q."/>
            <person name="Shao Z."/>
        </authorList>
    </citation>
    <scope>NUCLEOTIDE SEQUENCE [LARGE SCALE GENOMIC DNA]</scope>
    <source>
        <strain evidence="13">KYW314</strain>
    </source>
</reference>
<dbReference type="SUPFAM" id="SSF69593">
    <property type="entry name" value="Glycerol-3-phosphate (1)-acyltransferase"/>
    <property type="match status" value="1"/>
</dbReference>
<organism evidence="12 13">
    <name type="scientific">Pseudidiomarina aestuarii</name>
    <dbReference type="NCBI Taxonomy" id="624146"/>
    <lineage>
        <taxon>Bacteria</taxon>
        <taxon>Pseudomonadati</taxon>
        <taxon>Pseudomonadota</taxon>
        <taxon>Gammaproteobacteria</taxon>
        <taxon>Alteromonadales</taxon>
        <taxon>Idiomarinaceae</taxon>
        <taxon>Pseudidiomarina</taxon>
    </lineage>
</organism>